<dbReference type="EMBL" id="BLXT01001848">
    <property type="protein sequence ID" value="GFN88240.1"/>
    <property type="molecule type" value="Genomic_DNA"/>
</dbReference>
<reference evidence="2 3" key="1">
    <citation type="journal article" date="2021" name="Elife">
        <title>Chloroplast acquisition without the gene transfer in kleptoplastic sea slugs, Plakobranchus ocellatus.</title>
        <authorList>
            <person name="Maeda T."/>
            <person name="Takahashi S."/>
            <person name="Yoshida T."/>
            <person name="Shimamura S."/>
            <person name="Takaki Y."/>
            <person name="Nagai Y."/>
            <person name="Toyoda A."/>
            <person name="Suzuki Y."/>
            <person name="Arimoto A."/>
            <person name="Ishii H."/>
            <person name="Satoh N."/>
            <person name="Nishiyama T."/>
            <person name="Hasebe M."/>
            <person name="Maruyama T."/>
            <person name="Minagawa J."/>
            <person name="Obokata J."/>
            <person name="Shigenobu S."/>
        </authorList>
    </citation>
    <scope>NUCLEOTIDE SEQUENCE [LARGE SCALE GENOMIC DNA]</scope>
</reference>
<comment type="caution">
    <text evidence="2">The sequence shown here is derived from an EMBL/GenBank/DDBJ whole genome shotgun (WGS) entry which is preliminary data.</text>
</comment>
<evidence type="ECO:0000313" key="3">
    <source>
        <dbReference type="Proteomes" id="UP000735302"/>
    </source>
</evidence>
<name>A0AAV3Z0Y6_9GAST</name>
<gene>
    <name evidence="2" type="ORF">PoB_001474600</name>
</gene>
<feature type="compositionally biased region" description="Basic and acidic residues" evidence="1">
    <location>
        <begin position="50"/>
        <end position="59"/>
    </location>
</feature>
<sequence>MLVLSTTRSSQAFRLSFRPKSRLHGSKKKKKTSRRSRRRGERKEDEEEENGKRGEEEEFHFYAKENLKKRKADNHGCTYQAEPPGISLGRLMTSWLLFSYIAITSMISRQCSLQSCRSHSTGMGSDDYDVLDDGEDNAQEYDADEDNNSHDEGGKVKA</sequence>
<feature type="compositionally biased region" description="Polar residues" evidence="1">
    <location>
        <begin position="1"/>
        <end position="13"/>
    </location>
</feature>
<dbReference type="Proteomes" id="UP000735302">
    <property type="component" value="Unassembled WGS sequence"/>
</dbReference>
<feature type="compositionally biased region" description="Acidic residues" evidence="1">
    <location>
        <begin position="126"/>
        <end position="146"/>
    </location>
</feature>
<feature type="region of interest" description="Disordered" evidence="1">
    <location>
        <begin position="117"/>
        <end position="158"/>
    </location>
</feature>
<evidence type="ECO:0000256" key="1">
    <source>
        <dbReference type="SAM" id="MobiDB-lite"/>
    </source>
</evidence>
<feature type="region of interest" description="Disordered" evidence="1">
    <location>
        <begin position="1"/>
        <end position="59"/>
    </location>
</feature>
<feature type="compositionally biased region" description="Basic residues" evidence="1">
    <location>
        <begin position="17"/>
        <end position="40"/>
    </location>
</feature>
<keyword evidence="3" id="KW-1185">Reference proteome</keyword>
<feature type="compositionally biased region" description="Basic and acidic residues" evidence="1">
    <location>
        <begin position="147"/>
        <end position="158"/>
    </location>
</feature>
<accession>A0AAV3Z0Y6</accession>
<protein>
    <submittedName>
        <fullName evidence="2">Uncharacterized protein</fullName>
    </submittedName>
</protein>
<evidence type="ECO:0000313" key="2">
    <source>
        <dbReference type="EMBL" id="GFN88240.1"/>
    </source>
</evidence>
<organism evidence="2 3">
    <name type="scientific">Plakobranchus ocellatus</name>
    <dbReference type="NCBI Taxonomy" id="259542"/>
    <lineage>
        <taxon>Eukaryota</taxon>
        <taxon>Metazoa</taxon>
        <taxon>Spiralia</taxon>
        <taxon>Lophotrochozoa</taxon>
        <taxon>Mollusca</taxon>
        <taxon>Gastropoda</taxon>
        <taxon>Heterobranchia</taxon>
        <taxon>Euthyneura</taxon>
        <taxon>Panpulmonata</taxon>
        <taxon>Sacoglossa</taxon>
        <taxon>Placobranchoidea</taxon>
        <taxon>Plakobranchidae</taxon>
        <taxon>Plakobranchus</taxon>
    </lineage>
</organism>
<proteinExistence type="predicted"/>
<dbReference type="AlphaFoldDB" id="A0AAV3Z0Y6"/>